<keyword evidence="3 11" id="KW-0554">One-carbon metabolism</keyword>
<evidence type="ECO:0000256" key="4">
    <source>
        <dbReference type="ARBA" id="ARBA00022755"/>
    </source>
</evidence>
<dbReference type="InterPro" id="IPR000672">
    <property type="entry name" value="THF_DH/CycHdrlase"/>
</dbReference>
<dbReference type="PANTHER" id="PTHR48099:SF5">
    <property type="entry name" value="C-1-TETRAHYDROFOLATE SYNTHASE, CYTOPLASMIC"/>
    <property type="match status" value="1"/>
</dbReference>
<accession>A0A0G1GDI6</accession>
<keyword evidence="8 11" id="KW-0368">Histidine biosynthesis</keyword>
<organism evidence="14 15">
    <name type="scientific">Candidatus Woesebacteria bacterium GW2011_GWB1_43_14</name>
    <dbReference type="NCBI Taxonomy" id="1618578"/>
    <lineage>
        <taxon>Bacteria</taxon>
        <taxon>Candidatus Woeseibacteriota</taxon>
    </lineage>
</organism>
<dbReference type="SUPFAM" id="SSF51735">
    <property type="entry name" value="NAD(P)-binding Rossmann-fold domains"/>
    <property type="match status" value="1"/>
</dbReference>
<dbReference type="Gene3D" id="3.40.50.10860">
    <property type="entry name" value="Leucine Dehydrogenase, chain A, domain 1"/>
    <property type="match status" value="1"/>
</dbReference>
<dbReference type="Proteomes" id="UP000034090">
    <property type="component" value="Unassembled WGS sequence"/>
</dbReference>
<evidence type="ECO:0000256" key="11">
    <source>
        <dbReference type="HAMAP-Rule" id="MF_01576"/>
    </source>
</evidence>
<dbReference type="PANTHER" id="PTHR48099">
    <property type="entry name" value="C-1-TETRAHYDROFOLATE SYNTHASE, CYTOPLASMIC-RELATED"/>
    <property type="match status" value="1"/>
</dbReference>
<dbReference type="InterPro" id="IPR020630">
    <property type="entry name" value="THF_DH/CycHdrlase_cat_dom"/>
</dbReference>
<comment type="similarity">
    <text evidence="11">Belongs to the tetrahydrofolate dehydrogenase/cyclohydrolase family.</text>
</comment>
<dbReference type="GO" id="GO:0004488">
    <property type="term" value="F:methylenetetrahydrofolate dehydrogenase (NADP+) activity"/>
    <property type="evidence" value="ECO:0007669"/>
    <property type="project" value="UniProtKB-UniRule"/>
</dbReference>
<feature type="domain" description="Tetrahydrofolate dehydrogenase/cyclohydrolase NAD(P)-binding" evidence="13">
    <location>
        <begin position="151"/>
        <end position="261"/>
    </location>
</feature>
<comment type="subunit">
    <text evidence="2 11">Homodimer.</text>
</comment>
<evidence type="ECO:0000256" key="2">
    <source>
        <dbReference type="ARBA" id="ARBA00011738"/>
    </source>
</evidence>
<evidence type="ECO:0000256" key="8">
    <source>
        <dbReference type="ARBA" id="ARBA00023102"/>
    </source>
</evidence>
<dbReference type="HAMAP" id="MF_01576">
    <property type="entry name" value="THF_DHG_CYH"/>
    <property type="match status" value="1"/>
</dbReference>
<dbReference type="SUPFAM" id="SSF53223">
    <property type="entry name" value="Aminoacid dehydrogenase-like, N-terminal domain"/>
    <property type="match status" value="1"/>
</dbReference>
<dbReference type="GO" id="GO:0009086">
    <property type="term" value="P:methionine biosynthetic process"/>
    <property type="evidence" value="ECO:0007669"/>
    <property type="project" value="UniProtKB-KW"/>
</dbReference>
<feature type="domain" description="Tetrahydrofolate dehydrogenase/cyclohydrolase catalytic" evidence="12">
    <location>
        <begin position="7"/>
        <end position="123"/>
    </location>
</feature>
<dbReference type="GO" id="GO:0005829">
    <property type="term" value="C:cytosol"/>
    <property type="evidence" value="ECO:0007669"/>
    <property type="project" value="TreeGrafter"/>
</dbReference>
<keyword evidence="6 11" id="KW-0521">NADP</keyword>
<dbReference type="AlphaFoldDB" id="A0A0G1GDI6"/>
<dbReference type="GO" id="GO:0004477">
    <property type="term" value="F:methenyltetrahydrofolate cyclohydrolase activity"/>
    <property type="evidence" value="ECO:0007669"/>
    <property type="project" value="UniProtKB-UniRule"/>
</dbReference>
<dbReference type="PRINTS" id="PR00085">
    <property type="entry name" value="THFDHDRGNASE"/>
</dbReference>
<evidence type="ECO:0000256" key="5">
    <source>
        <dbReference type="ARBA" id="ARBA00022801"/>
    </source>
</evidence>
<dbReference type="GO" id="GO:0035999">
    <property type="term" value="P:tetrahydrofolate interconversion"/>
    <property type="evidence" value="ECO:0007669"/>
    <property type="project" value="UniProtKB-UniRule"/>
</dbReference>
<dbReference type="EC" id="3.5.4.9" evidence="11"/>
<proteinExistence type="inferred from homology"/>
<reference evidence="14 15" key="1">
    <citation type="journal article" date="2015" name="Nature">
        <title>rRNA introns, odd ribosomes, and small enigmatic genomes across a large radiation of phyla.</title>
        <authorList>
            <person name="Brown C.T."/>
            <person name="Hug L.A."/>
            <person name="Thomas B.C."/>
            <person name="Sharon I."/>
            <person name="Castelle C.J."/>
            <person name="Singh A."/>
            <person name="Wilkins M.J."/>
            <person name="Williams K.H."/>
            <person name="Banfield J.F."/>
        </authorList>
    </citation>
    <scope>NUCLEOTIDE SEQUENCE [LARGE SCALE GENOMIC DNA]</scope>
</reference>
<keyword evidence="11" id="KW-0028">Amino-acid biosynthesis</keyword>
<dbReference type="EMBL" id="LCFQ01000013">
    <property type="protein sequence ID" value="KKS96948.1"/>
    <property type="molecule type" value="Genomic_DNA"/>
</dbReference>
<evidence type="ECO:0000256" key="3">
    <source>
        <dbReference type="ARBA" id="ARBA00022563"/>
    </source>
</evidence>
<keyword evidence="7 11" id="KW-0560">Oxidoreductase</keyword>
<evidence type="ECO:0000259" key="12">
    <source>
        <dbReference type="Pfam" id="PF00763"/>
    </source>
</evidence>
<comment type="caution">
    <text evidence="11">Lacks conserved residue(s) required for the propagation of feature annotation.</text>
</comment>
<dbReference type="FunFam" id="3.40.50.10860:FF:000005">
    <property type="entry name" value="C-1-tetrahydrofolate synthase, cytoplasmic, putative"/>
    <property type="match status" value="1"/>
</dbReference>
<comment type="function">
    <text evidence="11">Catalyzes the oxidation of 5,10-methylenetetrahydrofolate to 5,10-methenyltetrahydrofolate and then the hydrolysis of 5,10-methenyltetrahydrofolate to 10-formyltetrahydrofolate.</text>
</comment>
<evidence type="ECO:0000313" key="14">
    <source>
        <dbReference type="EMBL" id="KKS96948.1"/>
    </source>
</evidence>
<evidence type="ECO:0000256" key="6">
    <source>
        <dbReference type="ARBA" id="ARBA00022857"/>
    </source>
</evidence>
<dbReference type="Pfam" id="PF00763">
    <property type="entry name" value="THF_DHG_CYH"/>
    <property type="match status" value="1"/>
</dbReference>
<keyword evidence="9 11" id="KW-0486">Methionine biosynthesis</keyword>
<evidence type="ECO:0000259" key="13">
    <source>
        <dbReference type="Pfam" id="PF02882"/>
    </source>
</evidence>
<gene>
    <name evidence="11" type="primary">folD</name>
    <name evidence="14" type="ORF">UV74_C0013G0070</name>
</gene>
<evidence type="ECO:0000313" key="15">
    <source>
        <dbReference type="Proteomes" id="UP000034090"/>
    </source>
</evidence>
<comment type="catalytic activity">
    <reaction evidence="11">
        <text>(6R)-5,10-methenyltetrahydrofolate + H2O = (6R)-10-formyltetrahydrofolate + H(+)</text>
        <dbReference type="Rhea" id="RHEA:23700"/>
        <dbReference type="ChEBI" id="CHEBI:15377"/>
        <dbReference type="ChEBI" id="CHEBI:15378"/>
        <dbReference type="ChEBI" id="CHEBI:57455"/>
        <dbReference type="ChEBI" id="CHEBI:195366"/>
        <dbReference type="EC" id="3.5.4.9"/>
    </reaction>
</comment>
<dbReference type="InterPro" id="IPR046346">
    <property type="entry name" value="Aminoacid_DH-like_N_sf"/>
</dbReference>
<dbReference type="InterPro" id="IPR020631">
    <property type="entry name" value="THF_DH/CycHdrlase_NAD-bd_dom"/>
</dbReference>
<dbReference type="GO" id="GO:0006164">
    <property type="term" value="P:purine nucleotide biosynthetic process"/>
    <property type="evidence" value="ECO:0007669"/>
    <property type="project" value="UniProtKB-KW"/>
</dbReference>
<sequence>MKTVVFNGKEYAKRIENEVAQKVRDLKNDFDITPKLVSILVGKNVSSVLYTKLKKQAAQRVGVKFKIKKFNSNTKASEIMKYITQNNLDDKTHGIMVQLPLPANLAQSTKHIVQSIAENKDVDGLREDRGFVHPTVKAILSALDIAVFSGKEKIVVVGSKGMVGSKLIKNYEAVGVDKNTKNLEKITKSADILISCTGVPNLIKKNMVKEGVLIIDVGAPKGDVDKGTYKKAKFVTPVPGGIGPVGISYLLENLAQAAYNQAIIHTS</sequence>
<dbReference type="InterPro" id="IPR036291">
    <property type="entry name" value="NAD(P)-bd_dom_sf"/>
</dbReference>
<dbReference type="UniPathway" id="UPA00193"/>
<comment type="caution">
    <text evidence="14">The sequence shown here is derived from an EMBL/GenBank/DDBJ whole genome shotgun (WGS) entry which is preliminary data.</text>
</comment>
<comment type="pathway">
    <text evidence="1 11">One-carbon metabolism; tetrahydrofolate interconversion.</text>
</comment>
<dbReference type="STRING" id="1618578.UV74_C0013G0070"/>
<comment type="catalytic activity">
    <reaction evidence="11">
        <text>(6R)-5,10-methylene-5,6,7,8-tetrahydrofolate + NADP(+) = (6R)-5,10-methenyltetrahydrofolate + NADPH</text>
        <dbReference type="Rhea" id="RHEA:22812"/>
        <dbReference type="ChEBI" id="CHEBI:15636"/>
        <dbReference type="ChEBI" id="CHEBI:57455"/>
        <dbReference type="ChEBI" id="CHEBI:57783"/>
        <dbReference type="ChEBI" id="CHEBI:58349"/>
        <dbReference type="EC" id="1.5.1.5"/>
    </reaction>
</comment>
<keyword evidence="10 11" id="KW-0511">Multifunctional enzyme</keyword>
<evidence type="ECO:0000256" key="9">
    <source>
        <dbReference type="ARBA" id="ARBA00023167"/>
    </source>
</evidence>
<protein>
    <recommendedName>
        <fullName evidence="11">Bifunctional protein FolD</fullName>
    </recommendedName>
    <domain>
        <recommendedName>
            <fullName evidence="11">Methylenetetrahydrofolate dehydrogenase</fullName>
            <ecNumber evidence="11">1.5.1.5</ecNumber>
        </recommendedName>
    </domain>
    <domain>
        <recommendedName>
            <fullName evidence="11">Methenyltetrahydrofolate cyclohydrolase</fullName>
            <ecNumber evidence="11">3.5.4.9</ecNumber>
        </recommendedName>
    </domain>
</protein>
<dbReference type="EC" id="1.5.1.5" evidence="11"/>
<dbReference type="GO" id="GO:0000105">
    <property type="term" value="P:L-histidine biosynthetic process"/>
    <property type="evidence" value="ECO:0007669"/>
    <property type="project" value="UniProtKB-KW"/>
</dbReference>
<evidence type="ECO:0000256" key="1">
    <source>
        <dbReference type="ARBA" id="ARBA00004777"/>
    </source>
</evidence>
<name>A0A0G1GDI6_9BACT</name>
<dbReference type="Pfam" id="PF02882">
    <property type="entry name" value="THF_DHG_CYH_C"/>
    <property type="match status" value="1"/>
</dbReference>
<feature type="binding site" evidence="11">
    <location>
        <position position="219"/>
    </location>
    <ligand>
        <name>NADP(+)</name>
        <dbReference type="ChEBI" id="CHEBI:58349"/>
    </ligand>
</feature>
<dbReference type="Gene3D" id="3.40.50.720">
    <property type="entry name" value="NAD(P)-binding Rossmann-like Domain"/>
    <property type="match status" value="1"/>
</dbReference>
<keyword evidence="4 11" id="KW-0658">Purine biosynthesis</keyword>
<evidence type="ECO:0000256" key="10">
    <source>
        <dbReference type="ARBA" id="ARBA00023268"/>
    </source>
</evidence>
<evidence type="ECO:0000256" key="7">
    <source>
        <dbReference type="ARBA" id="ARBA00023002"/>
    </source>
</evidence>
<keyword evidence="5 11" id="KW-0378">Hydrolase</keyword>